<reference evidence="7 8" key="1">
    <citation type="submission" date="2019-06" db="EMBL/GenBank/DDBJ databases">
        <title>YIM 131921 draft genome.</title>
        <authorList>
            <person name="Jiang L."/>
        </authorList>
    </citation>
    <scope>NUCLEOTIDE SEQUENCE [LARGE SCALE GENOMIC DNA]</scope>
    <source>
        <strain evidence="7 8">YIM 131921</strain>
    </source>
</reference>
<evidence type="ECO:0000256" key="1">
    <source>
        <dbReference type="ARBA" id="ARBA00009018"/>
    </source>
</evidence>
<evidence type="ECO:0000313" key="8">
    <source>
        <dbReference type="Proteomes" id="UP000305887"/>
    </source>
</evidence>
<keyword evidence="4 5" id="KW-0173">Coenzyme A biosynthesis</keyword>
<keyword evidence="2 5" id="KW-0547">Nucleotide-binding</keyword>
<dbReference type="EMBL" id="VDFU01000019">
    <property type="protein sequence ID" value="TNC48165.1"/>
    <property type="molecule type" value="Genomic_DNA"/>
</dbReference>
<keyword evidence="3 5" id="KW-0067">ATP-binding</keyword>
<dbReference type="InterPro" id="IPR027417">
    <property type="entry name" value="P-loop_NTPase"/>
</dbReference>
<comment type="catalytic activity">
    <reaction evidence="5">
        <text>3'-dephospho-CoA + ATP = ADP + CoA + H(+)</text>
        <dbReference type="Rhea" id="RHEA:18245"/>
        <dbReference type="ChEBI" id="CHEBI:15378"/>
        <dbReference type="ChEBI" id="CHEBI:30616"/>
        <dbReference type="ChEBI" id="CHEBI:57287"/>
        <dbReference type="ChEBI" id="CHEBI:57328"/>
        <dbReference type="ChEBI" id="CHEBI:456216"/>
        <dbReference type="EC" id="2.7.1.24"/>
    </reaction>
</comment>
<dbReference type="InterPro" id="IPR001977">
    <property type="entry name" value="Depp_CoAkinase"/>
</dbReference>
<dbReference type="Proteomes" id="UP000305887">
    <property type="component" value="Unassembled WGS sequence"/>
</dbReference>
<keyword evidence="5" id="KW-0963">Cytoplasm</keyword>
<dbReference type="GO" id="GO:0005737">
    <property type="term" value="C:cytoplasm"/>
    <property type="evidence" value="ECO:0007669"/>
    <property type="project" value="UniProtKB-SubCell"/>
</dbReference>
<dbReference type="UniPathway" id="UPA00241">
    <property type="reaction ID" value="UER00356"/>
</dbReference>
<dbReference type="PANTHER" id="PTHR10695:SF46">
    <property type="entry name" value="BIFUNCTIONAL COENZYME A SYNTHASE-RELATED"/>
    <property type="match status" value="1"/>
</dbReference>
<evidence type="ECO:0000256" key="3">
    <source>
        <dbReference type="ARBA" id="ARBA00022840"/>
    </source>
</evidence>
<proteinExistence type="inferred from homology"/>
<dbReference type="Pfam" id="PF01121">
    <property type="entry name" value="CoaE"/>
    <property type="match status" value="1"/>
</dbReference>
<dbReference type="RefSeq" id="WP_139077862.1">
    <property type="nucleotide sequence ID" value="NZ_VDFU01000019.1"/>
</dbReference>
<comment type="similarity">
    <text evidence="1 5">Belongs to the CoaE family.</text>
</comment>
<dbReference type="OrthoDB" id="9812943at2"/>
<dbReference type="GO" id="GO:0005524">
    <property type="term" value="F:ATP binding"/>
    <property type="evidence" value="ECO:0007669"/>
    <property type="project" value="UniProtKB-UniRule"/>
</dbReference>
<comment type="subcellular location">
    <subcellularLocation>
        <location evidence="5">Cytoplasm</location>
    </subcellularLocation>
</comment>
<dbReference type="PROSITE" id="PS51219">
    <property type="entry name" value="DPCK"/>
    <property type="match status" value="1"/>
</dbReference>
<gene>
    <name evidence="5 7" type="primary">coaE</name>
    <name evidence="7" type="ORF">FHG66_14925</name>
</gene>
<dbReference type="HAMAP" id="MF_00376">
    <property type="entry name" value="Dephospho_CoA_kinase"/>
    <property type="match status" value="1"/>
</dbReference>
<dbReference type="EC" id="2.7.1.24" evidence="5 6"/>
<name>A0A5C4MQI4_9RHOB</name>
<feature type="binding site" evidence="5">
    <location>
        <begin position="12"/>
        <end position="17"/>
    </location>
    <ligand>
        <name>ATP</name>
        <dbReference type="ChEBI" id="CHEBI:30616"/>
    </ligand>
</feature>
<comment type="caution">
    <text evidence="7">The sequence shown here is derived from an EMBL/GenBank/DDBJ whole genome shotgun (WGS) entry which is preliminary data.</text>
</comment>
<comment type="pathway">
    <text evidence="5">Cofactor biosynthesis; coenzyme A biosynthesis; CoA from (R)-pantothenate: step 5/5.</text>
</comment>
<keyword evidence="5 7" id="KW-0418">Kinase</keyword>
<evidence type="ECO:0000256" key="2">
    <source>
        <dbReference type="ARBA" id="ARBA00022741"/>
    </source>
</evidence>
<organism evidence="7 8">
    <name type="scientific">Rubellimicrobium rubrum</name>
    <dbReference type="NCBI Taxonomy" id="2585369"/>
    <lineage>
        <taxon>Bacteria</taxon>
        <taxon>Pseudomonadati</taxon>
        <taxon>Pseudomonadota</taxon>
        <taxon>Alphaproteobacteria</taxon>
        <taxon>Rhodobacterales</taxon>
        <taxon>Roseobacteraceae</taxon>
        <taxon>Rubellimicrobium</taxon>
    </lineage>
</organism>
<accession>A0A5C4MQI4</accession>
<sequence length="202" mass="21700">MGFVLGLTGSIGMGKSTTAAMFRDEGLAVWDADAAVHSLYARGGAAVSGVARLVPMAVTEAGVDRPALRLALEADPSLFPRLEAIVHPLVADDRDHFLAREDGDIVVLDVPLLYERGIDTECDAVVVASASPETQMARLLARPGLDRAGAELLLSRQMPDRDKRARARWIVPTETLEGARAAVRQIVSEIRGSLGAHNRRDR</sequence>
<dbReference type="GO" id="GO:0015937">
    <property type="term" value="P:coenzyme A biosynthetic process"/>
    <property type="evidence" value="ECO:0007669"/>
    <property type="project" value="UniProtKB-UniRule"/>
</dbReference>
<keyword evidence="8" id="KW-1185">Reference proteome</keyword>
<evidence type="ECO:0000256" key="4">
    <source>
        <dbReference type="ARBA" id="ARBA00022993"/>
    </source>
</evidence>
<dbReference type="PANTHER" id="PTHR10695">
    <property type="entry name" value="DEPHOSPHO-COA KINASE-RELATED"/>
    <property type="match status" value="1"/>
</dbReference>
<comment type="function">
    <text evidence="5">Catalyzes the phosphorylation of the 3'-hydroxyl group of dephosphocoenzyme A to form coenzyme A.</text>
</comment>
<dbReference type="NCBIfam" id="TIGR00152">
    <property type="entry name" value="dephospho-CoA kinase"/>
    <property type="match status" value="1"/>
</dbReference>
<protein>
    <recommendedName>
        <fullName evidence="5 6">Dephospho-CoA kinase</fullName>
        <ecNumber evidence="5 6">2.7.1.24</ecNumber>
    </recommendedName>
    <alternativeName>
        <fullName evidence="5">Dephosphocoenzyme A kinase</fullName>
    </alternativeName>
</protein>
<dbReference type="CDD" id="cd02022">
    <property type="entry name" value="DPCK"/>
    <property type="match status" value="1"/>
</dbReference>
<dbReference type="Gene3D" id="3.40.50.300">
    <property type="entry name" value="P-loop containing nucleotide triphosphate hydrolases"/>
    <property type="match status" value="1"/>
</dbReference>
<dbReference type="SUPFAM" id="SSF52540">
    <property type="entry name" value="P-loop containing nucleoside triphosphate hydrolases"/>
    <property type="match status" value="1"/>
</dbReference>
<evidence type="ECO:0000256" key="5">
    <source>
        <dbReference type="HAMAP-Rule" id="MF_00376"/>
    </source>
</evidence>
<evidence type="ECO:0000313" key="7">
    <source>
        <dbReference type="EMBL" id="TNC48165.1"/>
    </source>
</evidence>
<keyword evidence="5 7" id="KW-0808">Transferase</keyword>
<dbReference type="GO" id="GO:0004140">
    <property type="term" value="F:dephospho-CoA kinase activity"/>
    <property type="evidence" value="ECO:0007669"/>
    <property type="project" value="UniProtKB-UniRule"/>
</dbReference>
<evidence type="ECO:0000256" key="6">
    <source>
        <dbReference type="NCBIfam" id="TIGR00152"/>
    </source>
</evidence>
<dbReference type="AlphaFoldDB" id="A0A5C4MQI4"/>